<keyword evidence="11" id="KW-0863">Zinc-finger</keyword>
<comment type="similarity">
    <text evidence="4">Belongs to the peptidase C78 family. ZUFSP subfamily.</text>
</comment>
<evidence type="ECO:0000256" key="14">
    <source>
        <dbReference type="ARBA" id="ARBA00022990"/>
    </source>
</evidence>
<comment type="subcellular location">
    <subcellularLocation>
        <location evidence="3">Cytoplasm</location>
    </subcellularLocation>
    <subcellularLocation>
        <location evidence="2">Nucleus</location>
    </subcellularLocation>
</comment>
<dbReference type="InterPro" id="IPR013087">
    <property type="entry name" value="Znf_C2H2_type"/>
</dbReference>
<dbReference type="Proteomes" id="UP001219518">
    <property type="component" value="Unassembled WGS sequence"/>
</dbReference>
<dbReference type="Gene3D" id="3.90.70.130">
    <property type="match status" value="1"/>
</dbReference>
<evidence type="ECO:0000256" key="18">
    <source>
        <dbReference type="ARBA" id="ARBA00045669"/>
    </source>
</evidence>
<dbReference type="GO" id="GO:0071567">
    <property type="term" value="F:deUFMylase activity"/>
    <property type="evidence" value="ECO:0007669"/>
    <property type="project" value="UniProtKB-ARBA"/>
</dbReference>
<evidence type="ECO:0000256" key="8">
    <source>
        <dbReference type="ARBA" id="ARBA00022490"/>
    </source>
</evidence>
<gene>
    <name evidence="22" type="ORF">KUF71_020269</name>
</gene>
<feature type="domain" description="C2H2-type" evidence="21">
    <location>
        <begin position="200"/>
        <end position="221"/>
    </location>
</feature>
<evidence type="ECO:0000256" key="1">
    <source>
        <dbReference type="ARBA" id="ARBA00000707"/>
    </source>
</evidence>
<comment type="function">
    <text evidence="18">Deubiquitinase with endodeubiquitinase activity that specifically interacts with and cleaves 'Lys-63'-linked long polyubiquitin chains. Shows only weak activity against 'Lys-11' and 'Lys-48'-linked chains. Plays an important role in genome stability pathways, functioning to prevent spontaneous DNA damage and also promote cellular survival in response to exogenous DNA damage. Modulates the ubiquitination status of replication protein A (RPA) complex proteins in response to replication stress.</text>
</comment>
<evidence type="ECO:0000256" key="5">
    <source>
        <dbReference type="ARBA" id="ARBA00011274"/>
    </source>
</evidence>
<keyword evidence="19" id="KW-0175">Coiled coil</keyword>
<accession>A0AAE1GYX7</accession>
<evidence type="ECO:0000256" key="20">
    <source>
        <dbReference type="SAM" id="MobiDB-lite"/>
    </source>
</evidence>
<dbReference type="GO" id="GO:0005634">
    <property type="term" value="C:nucleus"/>
    <property type="evidence" value="ECO:0007669"/>
    <property type="project" value="UniProtKB-SubCell"/>
</dbReference>
<evidence type="ECO:0000256" key="6">
    <source>
        <dbReference type="ARBA" id="ARBA00012759"/>
    </source>
</evidence>
<keyword evidence="23" id="KW-1185">Reference proteome</keyword>
<comment type="catalytic activity">
    <reaction evidence="1">
        <text>Thiol-dependent hydrolysis of ester, thioester, amide, peptide and isopeptide bonds formed by the C-terminal Gly of ubiquitin (a 76-residue protein attached to proteins as an intracellular targeting signal).</text>
        <dbReference type="EC" id="3.4.19.12"/>
    </reaction>
</comment>
<evidence type="ECO:0000313" key="22">
    <source>
        <dbReference type="EMBL" id="KAK3910455.1"/>
    </source>
</evidence>
<evidence type="ECO:0000256" key="7">
    <source>
        <dbReference type="ARBA" id="ARBA00021993"/>
    </source>
</evidence>
<feature type="region of interest" description="Disordered" evidence="20">
    <location>
        <begin position="75"/>
        <end position="105"/>
    </location>
</feature>
<dbReference type="PANTHER" id="PTHR48153:SF4">
    <property type="entry name" value="UBIQUITIN CARBOXYL-TERMINAL HYDROLASE MUG105"/>
    <property type="match status" value="1"/>
</dbReference>
<evidence type="ECO:0000256" key="9">
    <source>
        <dbReference type="ARBA" id="ARBA00022723"/>
    </source>
</evidence>
<evidence type="ECO:0000256" key="2">
    <source>
        <dbReference type="ARBA" id="ARBA00004123"/>
    </source>
</evidence>
<dbReference type="GO" id="GO:0008270">
    <property type="term" value="F:zinc ion binding"/>
    <property type="evidence" value="ECO:0007669"/>
    <property type="project" value="UniProtKB-KW"/>
</dbReference>
<keyword evidence="14" id="KW-0007">Acetylation</keyword>
<evidence type="ECO:0000256" key="19">
    <source>
        <dbReference type="SAM" id="Coils"/>
    </source>
</evidence>
<evidence type="ECO:0000256" key="17">
    <source>
        <dbReference type="ARBA" id="ARBA00031481"/>
    </source>
</evidence>
<evidence type="ECO:0000256" key="3">
    <source>
        <dbReference type="ARBA" id="ARBA00004496"/>
    </source>
</evidence>
<reference evidence="22" key="2">
    <citation type="journal article" date="2023" name="BMC Genomics">
        <title>Pest status, molecular evolution, and epigenetic factors derived from the genome assembly of Frankliniella fusca, a thysanopteran phytovirus vector.</title>
        <authorList>
            <person name="Catto M.A."/>
            <person name="Labadie P.E."/>
            <person name="Jacobson A.L."/>
            <person name="Kennedy G.G."/>
            <person name="Srinivasan R."/>
            <person name="Hunt B.G."/>
        </authorList>
    </citation>
    <scope>NUCLEOTIDE SEQUENCE</scope>
    <source>
        <strain evidence="22">PL_HMW_Pooled</strain>
    </source>
</reference>
<feature type="compositionally biased region" description="Polar residues" evidence="20">
    <location>
        <begin position="94"/>
        <end position="105"/>
    </location>
</feature>
<name>A0AAE1GYX7_9NEOP</name>
<dbReference type="SMART" id="SM00355">
    <property type="entry name" value="ZnF_C2H2"/>
    <property type="match status" value="4"/>
</dbReference>
<dbReference type="Gene3D" id="3.30.160.60">
    <property type="entry name" value="Classic Zinc Finger"/>
    <property type="match status" value="1"/>
</dbReference>
<evidence type="ECO:0000256" key="10">
    <source>
        <dbReference type="ARBA" id="ARBA00022737"/>
    </source>
</evidence>
<evidence type="ECO:0000256" key="4">
    <source>
        <dbReference type="ARBA" id="ARBA00010469"/>
    </source>
</evidence>
<evidence type="ECO:0000256" key="12">
    <source>
        <dbReference type="ARBA" id="ARBA00022801"/>
    </source>
</evidence>
<keyword evidence="15" id="KW-0539">Nucleus</keyword>
<dbReference type="EMBL" id="JAHWGI010000166">
    <property type="protein sequence ID" value="KAK3910455.1"/>
    <property type="molecule type" value="Genomic_DNA"/>
</dbReference>
<dbReference type="Pfam" id="PF07910">
    <property type="entry name" value="Peptidase_C78"/>
    <property type="match status" value="1"/>
</dbReference>
<dbReference type="GO" id="GO:0005737">
    <property type="term" value="C:cytoplasm"/>
    <property type="evidence" value="ECO:0007669"/>
    <property type="project" value="UniProtKB-SubCell"/>
</dbReference>
<keyword evidence="13" id="KW-0862">Zinc</keyword>
<sequence length="627" mass="70469">MDAQRPDSNHSCEICGLEGLSDESLRSHMTNNHLEGAATCPFCDLGDITPKEMLIHVNSAHLDYLTPDNESISFIDDDDVDDSPYDNTKDHSSHTYASKPNQSNSIVEPCASSSAFSGHFSGLTGGWGEHGPGSPLRKKLALQLNTDTSPVQLLQCPLCQFTNVSASVLEEHVNREHLDPLSPSPVEVRSEALVEKSLDCPLCIEKFISSTDLERHVNFSHQDILSPQKPMANNEASSSGRGRRNGSINDGCPLCKMANFACDRDLALHLEDHYKRSDTTPDLSSDQLLARAVEQQEKDNRRLQEQKEFDMLRAQYGMDNQGNFKEQSLTNMQRAVCSGELTITDYYERQMELRMAENCGIDDQSSCTKGIIQKIHTLSSMSKNVVRTYVCSRVDHYASTYGDKGWGCGYRNMQMMISCLMHHTKYNDLMYREDGGLLGISANQRHAVPSISRLQKHIEWAWSIGFDAQGCDQLGRKLYNTRKWIGATEMMTLLASMRICCELIDFHRPTSSDGSHPQLFNWILQYFQKTDDFKPPLYLQHQGHSRTVVGIEVLPNSLNLLVLDPSHAPRQMAQLCDTGTGMNAMRMIRKGSGTMRARQYQLVSVTGFMQSEQEFQRSKTLTSTRIP</sequence>
<feature type="region of interest" description="Disordered" evidence="20">
    <location>
        <begin position="224"/>
        <end position="244"/>
    </location>
</feature>
<dbReference type="AlphaFoldDB" id="A0AAE1GYX7"/>
<feature type="compositionally biased region" description="Low complexity" evidence="20">
    <location>
        <begin position="233"/>
        <end position="244"/>
    </location>
</feature>
<dbReference type="InterPro" id="IPR012462">
    <property type="entry name" value="UFSP1/2_DUB_cat"/>
</dbReference>
<evidence type="ECO:0000259" key="21">
    <source>
        <dbReference type="PROSITE" id="PS00028"/>
    </source>
</evidence>
<proteinExistence type="inferred from homology"/>
<evidence type="ECO:0000256" key="11">
    <source>
        <dbReference type="ARBA" id="ARBA00022771"/>
    </source>
</evidence>
<feature type="coiled-coil region" evidence="19">
    <location>
        <begin position="286"/>
        <end position="313"/>
    </location>
</feature>
<dbReference type="FunFam" id="3.90.70.130:FF:000002">
    <property type="entry name" value="Zinc finger containing ubiquitin peptidase 1"/>
    <property type="match status" value="1"/>
</dbReference>
<keyword evidence="12" id="KW-0378">Hydrolase</keyword>
<evidence type="ECO:0000313" key="23">
    <source>
        <dbReference type="Proteomes" id="UP001219518"/>
    </source>
</evidence>
<feature type="compositionally biased region" description="Acidic residues" evidence="20">
    <location>
        <begin position="75"/>
        <end position="84"/>
    </location>
</feature>
<keyword evidence="10" id="KW-0677">Repeat</keyword>
<dbReference type="PROSITE" id="PS00028">
    <property type="entry name" value="ZINC_FINGER_C2H2_1"/>
    <property type="match status" value="1"/>
</dbReference>
<comment type="caution">
    <text evidence="22">The sequence shown here is derived from an EMBL/GenBank/DDBJ whole genome shotgun (WGS) entry which is preliminary data.</text>
</comment>
<evidence type="ECO:0000256" key="15">
    <source>
        <dbReference type="ARBA" id="ARBA00023242"/>
    </source>
</evidence>
<evidence type="ECO:0000256" key="13">
    <source>
        <dbReference type="ARBA" id="ARBA00022833"/>
    </source>
</evidence>
<reference evidence="22" key="1">
    <citation type="submission" date="2021-07" db="EMBL/GenBank/DDBJ databases">
        <authorList>
            <person name="Catto M.A."/>
            <person name="Jacobson A."/>
            <person name="Kennedy G."/>
            <person name="Labadie P."/>
            <person name="Hunt B.G."/>
            <person name="Srinivasan R."/>
        </authorList>
    </citation>
    <scope>NUCLEOTIDE SEQUENCE</scope>
    <source>
        <strain evidence="22">PL_HMW_Pooled</strain>
        <tissue evidence="22">Head</tissue>
    </source>
</reference>
<evidence type="ECO:0000256" key="16">
    <source>
        <dbReference type="ARBA" id="ARBA00029662"/>
    </source>
</evidence>
<dbReference type="GO" id="GO:0004843">
    <property type="term" value="F:cysteine-type deubiquitinase activity"/>
    <property type="evidence" value="ECO:0007669"/>
    <property type="project" value="UniProtKB-EC"/>
</dbReference>
<keyword evidence="8" id="KW-0963">Cytoplasm</keyword>
<dbReference type="PANTHER" id="PTHR48153">
    <property type="entry name" value="UFM1-SPECIFIC PROTEASE 2"/>
    <property type="match status" value="1"/>
</dbReference>
<organism evidence="22 23">
    <name type="scientific">Frankliniella fusca</name>
    <dbReference type="NCBI Taxonomy" id="407009"/>
    <lineage>
        <taxon>Eukaryota</taxon>
        <taxon>Metazoa</taxon>
        <taxon>Ecdysozoa</taxon>
        <taxon>Arthropoda</taxon>
        <taxon>Hexapoda</taxon>
        <taxon>Insecta</taxon>
        <taxon>Pterygota</taxon>
        <taxon>Neoptera</taxon>
        <taxon>Paraneoptera</taxon>
        <taxon>Thysanoptera</taxon>
        <taxon>Terebrantia</taxon>
        <taxon>Thripoidea</taxon>
        <taxon>Thripidae</taxon>
        <taxon>Frankliniella</taxon>
    </lineage>
</organism>
<comment type="subunit">
    <text evidence="5">Interacts with RPA1 and RPA2.</text>
</comment>
<dbReference type="EC" id="3.4.19.12" evidence="6"/>
<protein>
    <recommendedName>
        <fullName evidence="7">Zinc finger-containing ubiquitin peptidase 1</fullName>
        <ecNumber evidence="6">3.4.19.12</ecNumber>
    </recommendedName>
    <alternativeName>
        <fullName evidence="17">Lys-63-specific deubiquitinase ZUFSP</fullName>
    </alternativeName>
    <alternativeName>
        <fullName evidence="16">Zinc finger with UFM1-specific peptidase domain protein</fullName>
    </alternativeName>
</protein>
<keyword evidence="9" id="KW-0479">Metal-binding</keyword>